<evidence type="ECO:0000256" key="1">
    <source>
        <dbReference type="ARBA" id="ARBA00022527"/>
    </source>
</evidence>
<feature type="domain" description="VWFA" evidence="5">
    <location>
        <begin position="471"/>
        <end position="664"/>
    </location>
</feature>
<keyword evidence="3" id="KW-0418">Kinase</keyword>
<feature type="domain" description="Alpha-type protein kinase" evidence="6">
    <location>
        <begin position="740"/>
        <end position="965"/>
    </location>
</feature>
<dbReference type="Pfam" id="PF02816">
    <property type="entry name" value="Alpha_kinase"/>
    <property type="match status" value="1"/>
</dbReference>
<dbReference type="InterPro" id="IPR052969">
    <property type="entry name" value="Thr-specific_kinase-like"/>
</dbReference>
<evidence type="ECO:0008006" key="9">
    <source>
        <dbReference type="Google" id="ProtNLM"/>
    </source>
</evidence>
<evidence type="ECO:0000259" key="6">
    <source>
        <dbReference type="PROSITE" id="PS51158"/>
    </source>
</evidence>
<dbReference type="InterPro" id="IPR004166">
    <property type="entry name" value="a-kinase_dom"/>
</dbReference>
<dbReference type="SMART" id="SM00811">
    <property type="entry name" value="Alpha_kinase"/>
    <property type="match status" value="1"/>
</dbReference>
<evidence type="ECO:0000259" key="5">
    <source>
        <dbReference type="PROSITE" id="PS50234"/>
    </source>
</evidence>
<dbReference type="PROSITE" id="PS50234">
    <property type="entry name" value="VWFA"/>
    <property type="match status" value="1"/>
</dbReference>
<evidence type="ECO:0000313" key="7">
    <source>
        <dbReference type="EMBL" id="CAD8140407.1"/>
    </source>
</evidence>
<dbReference type="OMA" id="LICQQLM"/>
<dbReference type="CDD" id="cd04515">
    <property type="entry name" value="Alpha_kinase"/>
    <property type="match status" value="1"/>
</dbReference>
<dbReference type="GO" id="GO:0005737">
    <property type="term" value="C:cytoplasm"/>
    <property type="evidence" value="ECO:0007669"/>
    <property type="project" value="TreeGrafter"/>
</dbReference>
<dbReference type="Proteomes" id="UP000683925">
    <property type="component" value="Unassembled WGS sequence"/>
</dbReference>
<feature type="region of interest" description="Disordered" evidence="4">
    <location>
        <begin position="247"/>
        <end position="278"/>
    </location>
</feature>
<evidence type="ECO:0000256" key="4">
    <source>
        <dbReference type="SAM" id="MobiDB-lite"/>
    </source>
</evidence>
<feature type="compositionally biased region" description="Basic and acidic residues" evidence="4">
    <location>
        <begin position="412"/>
        <end position="423"/>
    </location>
</feature>
<dbReference type="PROSITE" id="PS51158">
    <property type="entry name" value="ALPHA_KINASE"/>
    <property type="match status" value="1"/>
</dbReference>
<comment type="caution">
    <text evidence="7">The sequence shown here is derived from an EMBL/GenBank/DDBJ whole genome shotgun (WGS) entry which is preliminary data.</text>
</comment>
<dbReference type="PANTHER" id="PTHR47763">
    <property type="entry name" value="ALPHA-PROTEIN KINASE VWKA"/>
    <property type="match status" value="1"/>
</dbReference>
<dbReference type="PANTHER" id="PTHR47763:SF1">
    <property type="entry name" value="DUF659 DOMAIN-CONTAINING PROTEIN"/>
    <property type="match status" value="1"/>
</dbReference>
<dbReference type="AlphaFoldDB" id="A0A8S1SM90"/>
<organism evidence="7 8">
    <name type="scientific">Paramecium octaurelia</name>
    <dbReference type="NCBI Taxonomy" id="43137"/>
    <lineage>
        <taxon>Eukaryota</taxon>
        <taxon>Sar</taxon>
        <taxon>Alveolata</taxon>
        <taxon>Ciliophora</taxon>
        <taxon>Intramacronucleata</taxon>
        <taxon>Oligohymenophorea</taxon>
        <taxon>Peniculida</taxon>
        <taxon>Parameciidae</taxon>
        <taxon>Paramecium</taxon>
    </lineage>
</organism>
<proteinExistence type="predicted"/>
<dbReference type="InterPro" id="IPR002035">
    <property type="entry name" value="VWF_A"/>
</dbReference>
<feature type="compositionally biased region" description="Basic and acidic residues" evidence="4">
    <location>
        <begin position="256"/>
        <end position="278"/>
    </location>
</feature>
<evidence type="ECO:0000313" key="8">
    <source>
        <dbReference type="Proteomes" id="UP000683925"/>
    </source>
</evidence>
<keyword evidence="8" id="KW-1185">Reference proteome</keyword>
<keyword evidence="1" id="KW-0723">Serine/threonine-protein kinase</keyword>
<accession>A0A8S1SM90</accession>
<name>A0A8S1SM90_PAROT</name>
<sequence>MNQQYGQEYQQQSNQAPDQNQQIGNQFQFQGQTQFIAQQQQIMGQPQQNAQQYQQFGQQLPNVNQNPQVQPQIMGNPNAMNLPNPMYPMISNHGSFQPFPYSTPFQNFPNQPMPMQNNNNDKIKQLQAKLKEKDQEIDKLNDDIYDLTRIKANDIKKLENKITSLNNQIDELQKDDQTKDAEISKLRYELEQALLKIKQLESLCKTQKEELQNNSEEIQNLNVNKRNLSSQLQILMQKDDQKKLQQLLDQQQGQSEEEKKRFKQLNDQKRSIEEQLSQKDETIREQVAKIKELEYLNQKEHQYFLDSQAEIANWKKKEIMYQKQLSEKDQSIDNITMQLREQKQKNNDLQDRLKGEEENINLLKKQLKDMEALFNQYQQNSSNNKSNDQNKKQFEQQLQKLKAEAEYNMKKNDEELEKNRLLKEQQIQESKKKKAMMDQKRMDDKKNENKMIKEIMMKKQQGSLEEYGKLDICYVIDCTKSMEPYVEQARCCVQESLKVIKQQTNRDTIVSSIAYYDIEQKPKDGYYCQYPFSNDIQGFQTFITRVKIEGGRDIPEDVRGALEQMITNLEWKNKFRIAILITDSPCHGRKYHSFPGDFHPNDDITEVLHRLIEKQIILIGFNLNDKTIKMYEEFKKIYEAKNASDYFVYVDVAGLQVAQLAEKMAGSLGSASVTATQVKSSGTKSKKPSQDRPKNKDGAIEALCKQGDFQNFEKQTQVVDTVFTVLNVKINDQVFADNLQTINNIGKNPQNDYVIKVEGKWECIRTQFPFAFGMMKDVFLMKKKNGGSDELYVIKTPLGSKPYSSQHEAVQECRSHLICQQLMKKFTADIEEAKELQNIHRKFPNVVYSDFLILEESKDKYWIAERFFKGEFVKYNNNFGYINEDPSDLNKFAQAFSYYTFFISKGLYMINDVQGVGTYFTDPAVNTTKGDFDDTDLGQEGQDMFLVNFQSKKELASEILNLLNQLNQE</sequence>
<dbReference type="GO" id="GO:0004674">
    <property type="term" value="F:protein serine/threonine kinase activity"/>
    <property type="evidence" value="ECO:0007669"/>
    <property type="project" value="UniProtKB-KW"/>
</dbReference>
<gene>
    <name evidence="7" type="ORF">POCTA_138.1.T0110415</name>
</gene>
<evidence type="ECO:0000256" key="3">
    <source>
        <dbReference type="ARBA" id="ARBA00022777"/>
    </source>
</evidence>
<reference evidence="7" key="1">
    <citation type="submission" date="2021-01" db="EMBL/GenBank/DDBJ databases">
        <authorList>
            <consortium name="Genoscope - CEA"/>
            <person name="William W."/>
        </authorList>
    </citation>
    <scope>NUCLEOTIDE SEQUENCE</scope>
</reference>
<dbReference type="GO" id="GO:0005524">
    <property type="term" value="F:ATP binding"/>
    <property type="evidence" value="ECO:0007669"/>
    <property type="project" value="InterPro"/>
</dbReference>
<feature type="region of interest" description="Disordered" evidence="4">
    <location>
        <begin position="677"/>
        <end position="696"/>
    </location>
</feature>
<dbReference type="EMBL" id="CAJJDP010000010">
    <property type="protein sequence ID" value="CAD8140407.1"/>
    <property type="molecule type" value="Genomic_DNA"/>
</dbReference>
<feature type="compositionally biased region" description="Basic and acidic residues" evidence="4">
    <location>
        <begin position="435"/>
        <end position="446"/>
    </location>
</feature>
<dbReference type="OrthoDB" id="430683at2759"/>
<evidence type="ECO:0000256" key="2">
    <source>
        <dbReference type="ARBA" id="ARBA00022679"/>
    </source>
</evidence>
<feature type="region of interest" description="Disordered" evidence="4">
    <location>
        <begin position="412"/>
        <end position="446"/>
    </location>
</feature>
<keyword evidence="2" id="KW-0808">Transferase</keyword>
<protein>
    <recommendedName>
        <fullName evidence="9">Alpha-type protein kinase domain-containing protein</fullName>
    </recommendedName>
</protein>